<comment type="similarity">
    <text evidence="2">Belongs to the eukaryotic/archaeal RNase P protein component 3 family.</text>
</comment>
<dbReference type="Gene3D" id="3.20.20.140">
    <property type="entry name" value="Metal-dependent hydrolases"/>
    <property type="match status" value="1"/>
</dbReference>
<dbReference type="VEuPathDB" id="AmoebaDB:EHI8A_012780"/>
<dbReference type="FunFam" id="3.20.20.140:FF:000143">
    <property type="entry name" value="Ribonuclease P protein subunit p30, putative"/>
    <property type="match status" value="1"/>
</dbReference>
<dbReference type="VEuPathDB" id="AmoebaDB:EHI5A_032850"/>
<dbReference type="Pfam" id="PF01876">
    <property type="entry name" value="RNase_P_p30"/>
    <property type="match status" value="1"/>
</dbReference>
<dbReference type="InterPro" id="IPR016195">
    <property type="entry name" value="Pol/histidinol_Pase-like"/>
</dbReference>
<dbReference type="VEuPathDB" id="AmoebaDB:KM1_040790"/>
<sequence length="236" mass="26792">MADCCVEYSENGYNEISQSPLFNEFRYVIFAIKIKENRLFQDIKPPKYQYQTNLPSGEYSLLPSHKQLTRASFIVSNLQTLHSLVVIGKSFDLVSVEPTNERAFNETCSLATTDIITLDFLRYSFYTNINAIKTALTRGIFFEIKMSSLSSIKNGNLRSQIFSNIHDFIILTKARNLILSSGATSLNSFKSLRSLQHFGRTLGLTPSQSYDAICSNPMRCITRSRKRNPINCLVIV</sequence>
<dbReference type="PANTHER" id="PTHR13031">
    <property type="entry name" value="RIBONUCLEASE P SUBUNIT P30"/>
    <property type="match status" value="1"/>
</dbReference>
<evidence type="ECO:0000313" key="5">
    <source>
        <dbReference type="Proteomes" id="UP000078387"/>
    </source>
</evidence>
<comment type="subcellular location">
    <subcellularLocation>
        <location evidence="1">Nucleus</location>
    </subcellularLocation>
</comment>
<dbReference type="GO" id="GO:0005655">
    <property type="term" value="C:nucleolar ribonuclease P complex"/>
    <property type="evidence" value="ECO:0007669"/>
    <property type="project" value="TreeGrafter"/>
</dbReference>
<gene>
    <name evidence="4" type="ORF">CL6EHI_179350</name>
</gene>
<evidence type="ECO:0000256" key="2">
    <source>
        <dbReference type="ARBA" id="ARBA00007331"/>
    </source>
</evidence>
<dbReference type="VEuPathDB" id="AmoebaDB:EHI_179350"/>
<evidence type="ECO:0000313" key="4">
    <source>
        <dbReference type="EMBL" id="GAT98535.1"/>
    </source>
</evidence>
<protein>
    <submittedName>
        <fullName evidence="4">Ribonuclease p protein subunit p30 putative</fullName>
    </submittedName>
</protein>
<dbReference type="EMBL" id="BDEQ01000001">
    <property type="protein sequence ID" value="GAT98535.1"/>
    <property type="molecule type" value="Genomic_DNA"/>
</dbReference>
<proteinExistence type="inferred from homology"/>
<dbReference type="Proteomes" id="UP000078387">
    <property type="component" value="Unassembled WGS sequence"/>
</dbReference>
<evidence type="ECO:0000256" key="1">
    <source>
        <dbReference type="ARBA" id="ARBA00004123"/>
    </source>
</evidence>
<keyword evidence="3" id="KW-0819">tRNA processing</keyword>
<dbReference type="SUPFAM" id="SSF89550">
    <property type="entry name" value="PHP domain-like"/>
    <property type="match status" value="1"/>
</dbReference>
<name>A0A5K1VRD9_ENTHI</name>
<dbReference type="VEuPathDB" id="AmoebaDB:EHI7A_016320"/>
<accession>A0A5K1VRD9</accession>
<dbReference type="OMA" id="CKHACQT"/>
<comment type="caution">
    <text evidence="4">The sequence shown here is derived from an EMBL/GenBank/DDBJ whole genome shotgun (WGS) entry which is preliminary data.</text>
</comment>
<evidence type="ECO:0000256" key="3">
    <source>
        <dbReference type="ARBA" id="ARBA00022694"/>
    </source>
</evidence>
<dbReference type="AlphaFoldDB" id="A0A5K1VRD9"/>
<dbReference type="InterPro" id="IPR002738">
    <property type="entry name" value="RNase_P_p30"/>
</dbReference>
<reference evidence="4 5" key="1">
    <citation type="submission" date="2016-05" db="EMBL/GenBank/DDBJ databases">
        <title>First whole genome sequencing of Entamoeba histolytica HM1:IMSS-clone-6.</title>
        <authorList>
            <person name="Mukherjee Avik.K."/>
            <person name="Izumyama S."/>
            <person name="Nakada-Tsukui K."/>
            <person name="Nozaki T."/>
        </authorList>
    </citation>
    <scope>NUCLEOTIDE SEQUENCE [LARGE SCALE GENOMIC DNA]</scope>
    <source>
        <strain evidence="4 5">HM1:IMSS clone 6</strain>
    </source>
</reference>
<dbReference type="GO" id="GO:0008033">
    <property type="term" value="P:tRNA processing"/>
    <property type="evidence" value="ECO:0007669"/>
    <property type="project" value="UniProtKB-KW"/>
</dbReference>
<organism evidence="4 5">
    <name type="scientific">Entamoeba histolytica</name>
    <dbReference type="NCBI Taxonomy" id="5759"/>
    <lineage>
        <taxon>Eukaryota</taxon>
        <taxon>Amoebozoa</taxon>
        <taxon>Evosea</taxon>
        <taxon>Archamoebae</taxon>
        <taxon>Mastigamoebida</taxon>
        <taxon>Entamoebidae</taxon>
        <taxon>Entamoeba</taxon>
    </lineage>
</organism>
<dbReference type="PANTHER" id="PTHR13031:SF0">
    <property type="entry name" value="RIBONUCLEASE P PROTEIN SUBUNIT P30"/>
    <property type="match status" value="1"/>
</dbReference>
<dbReference type="GO" id="GO:0003723">
    <property type="term" value="F:RNA binding"/>
    <property type="evidence" value="ECO:0007669"/>
    <property type="project" value="TreeGrafter"/>
</dbReference>